<keyword evidence="3" id="KW-1185">Reference proteome</keyword>
<dbReference type="OrthoDB" id="7847955at2"/>
<feature type="domain" description="Glycosyltransferase subfamily 4-like N-terminal" evidence="1">
    <location>
        <begin position="18"/>
        <end position="188"/>
    </location>
</feature>
<organism evidence="2 3">
    <name type="scientific">Roseicella aquatilis</name>
    <dbReference type="NCBI Taxonomy" id="2527868"/>
    <lineage>
        <taxon>Bacteria</taxon>
        <taxon>Pseudomonadati</taxon>
        <taxon>Pseudomonadota</taxon>
        <taxon>Alphaproteobacteria</taxon>
        <taxon>Acetobacterales</taxon>
        <taxon>Roseomonadaceae</taxon>
        <taxon>Roseicella</taxon>
    </lineage>
</organism>
<evidence type="ECO:0000313" key="2">
    <source>
        <dbReference type="EMBL" id="TCZ61414.1"/>
    </source>
</evidence>
<dbReference type="CDD" id="cd03801">
    <property type="entry name" value="GT4_PimA-like"/>
    <property type="match status" value="1"/>
</dbReference>
<dbReference type="Pfam" id="PF13439">
    <property type="entry name" value="Glyco_transf_4"/>
    <property type="match status" value="1"/>
</dbReference>
<dbReference type="Pfam" id="PF13692">
    <property type="entry name" value="Glyco_trans_1_4"/>
    <property type="match status" value="1"/>
</dbReference>
<evidence type="ECO:0000259" key="1">
    <source>
        <dbReference type="Pfam" id="PF13439"/>
    </source>
</evidence>
<dbReference type="SUPFAM" id="SSF53756">
    <property type="entry name" value="UDP-Glycosyltransferase/glycogen phosphorylase"/>
    <property type="match status" value="1"/>
</dbReference>
<evidence type="ECO:0000313" key="3">
    <source>
        <dbReference type="Proteomes" id="UP000295023"/>
    </source>
</evidence>
<dbReference type="InterPro" id="IPR050194">
    <property type="entry name" value="Glycosyltransferase_grp1"/>
</dbReference>
<dbReference type="Gene3D" id="3.40.50.2000">
    <property type="entry name" value="Glycogen Phosphorylase B"/>
    <property type="match status" value="2"/>
</dbReference>
<sequence length="376" mass="38826">MPMREGARLRLLMTVDAVGGVWTYALDLAGALARHGVETVLAVLGPPPSPDQRAVAARSAGLRLVETGLPLEWLADSAAEVEATGEAIAALAAAQGADLVQLNTAGPAAAGRFRVPVVVACHSCVATWWRAMRGGPMPADFAWRTALVGRGYRRADLLVAPSASFAAATRAAYDLPETPLVIHNGRDASAAPRAAAQEVFAFTAGRLWDEGKDAATLDRAAALLPFPLLAAGPVRGPHGGVVALPHLRLLGQLPAVGIAGWLAAGPIFVSAARYEPFGLAVLEAAQAGCALVLADTPGFRELWDGAAVFVPPGGAEGFATALRALAADRERRATLGVAARERATRYGLDAQAGAMLEAYHRVLRGTGGERGRDVAA</sequence>
<dbReference type="GO" id="GO:0016757">
    <property type="term" value="F:glycosyltransferase activity"/>
    <property type="evidence" value="ECO:0007669"/>
    <property type="project" value="TreeGrafter"/>
</dbReference>
<protein>
    <submittedName>
        <fullName evidence="2">Glycosyltransferase</fullName>
    </submittedName>
</protein>
<dbReference type="AlphaFoldDB" id="A0A4R4DL38"/>
<gene>
    <name evidence="2" type="ORF">EXY23_12340</name>
</gene>
<dbReference type="EMBL" id="SKBM01000010">
    <property type="protein sequence ID" value="TCZ61414.1"/>
    <property type="molecule type" value="Genomic_DNA"/>
</dbReference>
<dbReference type="PANTHER" id="PTHR45947:SF3">
    <property type="entry name" value="SULFOQUINOVOSYL TRANSFERASE SQD2"/>
    <property type="match status" value="1"/>
</dbReference>
<comment type="caution">
    <text evidence="2">The sequence shown here is derived from an EMBL/GenBank/DDBJ whole genome shotgun (WGS) entry which is preliminary data.</text>
</comment>
<accession>A0A4R4DL38</accession>
<proteinExistence type="predicted"/>
<keyword evidence="2" id="KW-0808">Transferase</keyword>
<dbReference type="InterPro" id="IPR028098">
    <property type="entry name" value="Glyco_trans_4-like_N"/>
</dbReference>
<name>A0A4R4DL38_9PROT</name>
<dbReference type="PANTHER" id="PTHR45947">
    <property type="entry name" value="SULFOQUINOVOSYL TRANSFERASE SQD2"/>
    <property type="match status" value="1"/>
</dbReference>
<reference evidence="2 3" key="1">
    <citation type="submission" date="2019-03" db="EMBL/GenBank/DDBJ databases">
        <title>Paracraurococcus aquatilis NE82 genome sequence.</title>
        <authorList>
            <person name="Zhao Y."/>
            <person name="Du Z."/>
        </authorList>
    </citation>
    <scope>NUCLEOTIDE SEQUENCE [LARGE SCALE GENOMIC DNA]</scope>
    <source>
        <strain evidence="2 3">NE82</strain>
    </source>
</reference>
<dbReference type="Proteomes" id="UP000295023">
    <property type="component" value="Unassembled WGS sequence"/>
</dbReference>